<dbReference type="InterPro" id="IPR005182">
    <property type="entry name" value="YdbS-like_PH"/>
</dbReference>
<name>A0A9X0PH87_9STAP</name>
<feature type="transmembrane region" description="Helical" evidence="1">
    <location>
        <begin position="12"/>
        <end position="33"/>
    </location>
</feature>
<dbReference type="EMBL" id="JABTCN010000035">
    <property type="protein sequence ID" value="MBA8777149.1"/>
    <property type="molecule type" value="Genomic_DNA"/>
</dbReference>
<proteinExistence type="predicted"/>
<dbReference type="Pfam" id="PF03703">
    <property type="entry name" value="bPH_2"/>
    <property type="match status" value="2"/>
</dbReference>
<reference evidence="3 4" key="1">
    <citation type="journal article" date="2020" name="Access Microbiol">
        <title>Isolation and genome sequencing of Staphylococcus schleiferi subspecies coagulans from Antarctic seals.</title>
        <authorList>
            <person name="Foster G."/>
            <person name="Robb A."/>
            <person name="Paterson G.K."/>
        </authorList>
    </citation>
    <scope>NUCLEOTIDE SEQUENCE [LARGE SCALE GENOMIC DNA]</scope>
    <source>
        <strain evidence="3 4">M615/02/4</strain>
    </source>
</reference>
<dbReference type="PIRSF" id="PIRSF026631">
    <property type="entry name" value="UCP026631"/>
    <property type="match status" value="1"/>
</dbReference>
<evidence type="ECO:0000259" key="2">
    <source>
        <dbReference type="Pfam" id="PF03703"/>
    </source>
</evidence>
<feature type="transmembrane region" description="Helical" evidence="1">
    <location>
        <begin position="229"/>
        <end position="257"/>
    </location>
</feature>
<dbReference type="Proteomes" id="UP000524893">
    <property type="component" value="Unassembled WGS sequence"/>
</dbReference>
<feature type="transmembrane region" description="Helical" evidence="1">
    <location>
        <begin position="188"/>
        <end position="209"/>
    </location>
</feature>
<protein>
    <submittedName>
        <fullName evidence="3">PH domain-containing protein</fullName>
    </submittedName>
</protein>
<dbReference type="AlphaFoldDB" id="A0A9X0PH87"/>
<comment type="caution">
    <text evidence="3">The sequence shown here is derived from an EMBL/GenBank/DDBJ whole genome shotgun (WGS) entry which is preliminary data.</text>
</comment>
<evidence type="ECO:0000256" key="1">
    <source>
        <dbReference type="SAM" id="Phobius"/>
    </source>
</evidence>
<dbReference type="PANTHER" id="PTHR34473">
    <property type="entry name" value="UPF0699 TRANSMEMBRANE PROTEIN YDBS"/>
    <property type="match status" value="1"/>
</dbReference>
<organism evidence="3 4">
    <name type="scientific">Staphylococcus coagulans</name>
    <dbReference type="NCBI Taxonomy" id="74706"/>
    <lineage>
        <taxon>Bacteria</taxon>
        <taxon>Bacillati</taxon>
        <taxon>Bacillota</taxon>
        <taxon>Bacilli</taxon>
        <taxon>Bacillales</taxon>
        <taxon>Staphylococcaceae</taxon>
        <taxon>Staphylococcus</taxon>
    </lineage>
</organism>
<accession>A0A9X0PH87</accession>
<keyword evidence="1" id="KW-0812">Transmembrane</keyword>
<sequence>MYSPQKLHPISYILSLITAIKDNFMFIIIFLIFQIDSFDFSDLKNYVWPGILIILFVMSFLRRSVEIFRTRYWIENEYFVLTSGLFNLERKELNIKRIQSVDITQNIVHQLVGGVKLTIKTPSDGINLDMVTKQQSVWIQQEIEKTKRQIEETETVETVDEHTHFEDANSNSVQHEDIHVYQLSLKNLLLMSMTSGALFVTLLTILPILSALSDVIPWDKIFSQVNGFVAHITIASVIVIFAILFIAYIAGVLMNMIRFYQFTLIRNGDFLKVKYGLFNVKTMTLPISRIQAIEEEKSFIRHMLGYTKYAFIITSDMDLDTEDDTITGRITVLPFIKQKEAQMLISSLVPNMAFHQVEKGMPWRGFHRRFCILSLILISIIWAFNDYLWTWIWIPTVIIIAYLVLHSWVATLYSGAYFSKDEAAVCKVTGFGFRTTYFKKDKVLGYQESAHPFMRRANLTHFRFILASGSINKEVGLNFEDKNKAKAYNHWYLGGATVYHGKNEWAGS</sequence>
<dbReference type="RefSeq" id="WP_182281057.1">
    <property type="nucleotide sequence ID" value="NZ_JABTCN010000035.1"/>
</dbReference>
<dbReference type="InterPro" id="IPR014529">
    <property type="entry name" value="UCP026631"/>
</dbReference>
<evidence type="ECO:0000313" key="4">
    <source>
        <dbReference type="Proteomes" id="UP000524893"/>
    </source>
</evidence>
<gene>
    <name evidence="3" type="ORF">HR081_09695</name>
</gene>
<dbReference type="PANTHER" id="PTHR34473:SF2">
    <property type="entry name" value="UPF0699 TRANSMEMBRANE PROTEIN YDBT"/>
    <property type="match status" value="1"/>
</dbReference>
<feature type="transmembrane region" description="Helical" evidence="1">
    <location>
        <begin position="45"/>
        <end position="61"/>
    </location>
</feature>
<feature type="transmembrane region" description="Helical" evidence="1">
    <location>
        <begin position="390"/>
        <end position="413"/>
    </location>
</feature>
<evidence type="ECO:0000313" key="3">
    <source>
        <dbReference type="EMBL" id="MBA8777149.1"/>
    </source>
</evidence>
<feature type="domain" description="YdbS-like PH" evidence="2">
    <location>
        <begin position="68"/>
        <end position="132"/>
    </location>
</feature>
<feature type="domain" description="YdbS-like PH" evidence="2">
    <location>
        <begin position="261"/>
        <end position="341"/>
    </location>
</feature>
<keyword evidence="1" id="KW-0472">Membrane</keyword>
<feature type="transmembrane region" description="Helical" evidence="1">
    <location>
        <begin position="366"/>
        <end position="384"/>
    </location>
</feature>
<keyword evidence="1" id="KW-1133">Transmembrane helix</keyword>